<evidence type="ECO:0000256" key="1">
    <source>
        <dbReference type="ARBA" id="ARBA00004141"/>
    </source>
</evidence>
<organism evidence="6 7">
    <name type="scientific">Acaromyces ingoldii</name>
    <dbReference type="NCBI Taxonomy" id="215250"/>
    <lineage>
        <taxon>Eukaryota</taxon>
        <taxon>Fungi</taxon>
        <taxon>Dikarya</taxon>
        <taxon>Basidiomycota</taxon>
        <taxon>Ustilaginomycotina</taxon>
        <taxon>Exobasidiomycetes</taxon>
        <taxon>Exobasidiales</taxon>
        <taxon>Cryptobasidiaceae</taxon>
        <taxon>Acaromyces</taxon>
    </lineage>
</organism>
<evidence type="ECO:0000256" key="3">
    <source>
        <dbReference type="SAM" id="MobiDB-lite"/>
    </source>
</evidence>
<evidence type="ECO:0000313" key="6">
    <source>
        <dbReference type="EMBL" id="PWN91053.1"/>
    </source>
</evidence>
<dbReference type="RefSeq" id="XP_025378251.1">
    <property type="nucleotide sequence ID" value="XM_025524090.1"/>
</dbReference>
<sequence length="451" mass="48129">MSSPEVVDGKHPAQGTEHMGNEEKAAAKPATPAPPNGGLQAWMTVGAVWLAAFASLGLAQSWGVFQEAFLSDPSAQQYHGLTSLRLGFLGGCSVGFAFICGPFGNMLIGAMGVRKCIGLGFFLMVFSLMMASIGRHFWNLLLSQGILFGIGASITYIPAIGLPAQWFTTKRGIATGIAATGSPFGAIAFAPAIRALTANQGIPWATRIIGFIILACGVLSLALIQTPSHAGQQKKHVTAYNPFDFALLKDLNFNLYLLFFLLGAVGYTLPLFVIPAFCESIGISRANAAGVISVLSALNVVSRVLTGFLGDKFGYINLICTFQFLQGLVCVVCWIFADSLATMMGFAVLFGFFAGAYWSLAVPVCMRIVGLHKLGSALAIQFLMAVLPPIFILPIADAIRTDTIRSLDLADGQNRRSWIYVIVFSGLCSMLASLLLVPVRLRIQRSLLKAT</sequence>
<comment type="subcellular location">
    <subcellularLocation>
        <location evidence="1">Membrane</location>
        <topology evidence="1">Multi-pass membrane protein</topology>
    </subcellularLocation>
</comment>
<dbReference type="Proteomes" id="UP000245768">
    <property type="component" value="Unassembled WGS sequence"/>
</dbReference>
<feature type="transmembrane region" description="Helical" evidence="4">
    <location>
        <begin position="378"/>
        <end position="399"/>
    </location>
</feature>
<feature type="transmembrane region" description="Helical" evidence="4">
    <location>
        <begin position="255"/>
        <end position="277"/>
    </location>
</feature>
<feature type="domain" description="Major facilitator superfamily (MFS) profile" evidence="5">
    <location>
        <begin position="251"/>
        <end position="451"/>
    </location>
</feature>
<keyword evidence="7" id="KW-1185">Reference proteome</keyword>
<dbReference type="PANTHER" id="PTHR11360">
    <property type="entry name" value="MONOCARBOXYLATE TRANSPORTER"/>
    <property type="match status" value="1"/>
</dbReference>
<keyword evidence="4" id="KW-0812">Transmembrane</keyword>
<dbReference type="EMBL" id="KZ819636">
    <property type="protein sequence ID" value="PWN91053.1"/>
    <property type="molecule type" value="Genomic_DNA"/>
</dbReference>
<evidence type="ECO:0000256" key="2">
    <source>
        <dbReference type="ARBA" id="ARBA00006727"/>
    </source>
</evidence>
<evidence type="ECO:0000313" key="7">
    <source>
        <dbReference type="Proteomes" id="UP000245768"/>
    </source>
</evidence>
<feature type="transmembrane region" description="Helical" evidence="4">
    <location>
        <begin position="140"/>
        <end position="160"/>
    </location>
</feature>
<keyword evidence="4" id="KW-0472">Membrane</keyword>
<dbReference type="OrthoDB" id="2213137at2759"/>
<feature type="transmembrane region" description="Helical" evidence="4">
    <location>
        <begin position="41"/>
        <end position="64"/>
    </location>
</feature>
<feature type="transmembrane region" description="Helical" evidence="4">
    <location>
        <begin position="343"/>
        <end position="366"/>
    </location>
</feature>
<evidence type="ECO:0000259" key="5">
    <source>
        <dbReference type="PROSITE" id="PS50850"/>
    </source>
</evidence>
<name>A0A316YSQ7_9BASI</name>
<dbReference type="GeneID" id="37046006"/>
<dbReference type="InterPro" id="IPR050327">
    <property type="entry name" value="Proton-linked_MCT"/>
</dbReference>
<feature type="transmembrane region" description="Helical" evidence="4">
    <location>
        <begin position="84"/>
        <end position="104"/>
    </location>
</feature>
<dbReference type="GO" id="GO:0022857">
    <property type="term" value="F:transmembrane transporter activity"/>
    <property type="evidence" value="ECO:0007669"/>
    <property type="project" value="InterPro"/>
</dbReference>
<feature type="transmembrane region" description="Helical" evidence="4">
    <location>
        <begin position="313"/>
        <end position="337"/>
    </location>
</feature>
<dbReference type="AlphaFoldDB" id="A0A316YSQ7"/>
<dbReference type="InterPro" id="IPR020846">
    <property type="entry name" value="MFS_dom"/>
</dbReference>
<reference evidence="6" key="1">
    <citation type="journal article" date="2018" name="Mol. Biol. Evol.">
        <title>Broad Genomic Sampling Reveals a Smut Pathogenic Ancestry of the Fungal Clade Ustilaginomycotina.</title>
        <authorList>
            <person name="Kijpornyongpan T."/>
            <person name="Mondo S.J."/>
            <person name="Barry K."/>
            <person name="Sandor L."/>
            <person name="Lee J."/>
            <person name="Lipzen A."/>
            <person name="Pangilinan J."/>
            <person name="LaButti K."/>
            <person name="Hainaut M."/>
            <person name="Henrissat B."/>
            <person name="Grigoriev I.V."/>
            <person name="Spatafora J.W."/>
            <person name="Aime M.C."/>
        </authorList>
    </citation>
    <scope>NUCLEOTIDE SEQUENCE [LARGE SCALE GENOMIC DNA]</scope>
    <source>
        <strain evidence="6">MCA 4198</strain>
    </source>
</reference>
<protein>
    <submittedName>
        <fullName evidence="6">MFS general substrate transporter</fullName>
    </submittedName>
</protein>
<dbReference type="SUPFAM" id="SSF103473">
    <property type="entry name" value="MFS general substrate transporter"/>
    <property type="match status" value="1"/>
</dbReference>
<gene>
    <name evidence="6" type="ORF">FA10DRAFT_286723</name>
</gene>
<accession>A0A316YSQ7</accession>
<dbReference type="PROSITE" id="PS50850">
    <property type="entry name" value="MFS"/>
    <property type="match status" value="1"/>
</dbReference>
<dbReference type="InterPro" id="IPR036259">
    <property type="entry name" value="MFS_trans_sf"/>
</dbReference>
<evidence type="ECO:0000256" key="4">
    <source>
        <dbReference type="SAM" id="Phobius"/>
    </source>
</evidence>
<feature type="transmembrane region" description="Helical" evidence="4">
    <location>
        <begin position="204"/>
        <end position="224"/>
    </location>
</feature>
<keyword evidence="4" id="KW-1133">Transmembrane helix</keyword>
<proteinExistence type="inferred from homology"/>
<dbReference type="Pfam" id="PF07690">
    <property type="entry name" value="MFS_1"/>
    <property type="match status" value="1"/>
</dbReference>
<dbReference type="InterPro" id="IPR011701">
    <property type="entry name" value="MFS"/>
</dbReference>
<feature type="transmembrane region" description="Helical" evidence="4">
    <location>
        <begin position="419"/>
        <end position="439"/>
    </location>
</feature>
<dbReference type="Gene3D" id="1.20.1250.20">
    <property type="entry name" value="MFS general substrate transporter like domains"/>
    <property type="match status" value="2"/>
</dbReference>
<feature type="transmembrane region" description="Helical" evidence="4">
    <location>
        <begin position="283"/>
        <end position="301"/>
    </location>
</feature>
<feature type="region of interest" description="Disordered" evidence="3">
    <location>
        <begin position="1"/>
        <end position="32"/>
    </location>
</feature>
<dbReference type="GO" id="GO:0016020">
    <property type="term" value="C:membrane"/>
    <property type="evidence" value="ECO:0007669"/>
    <property type="project" value="UniProtKB-SubCell"/>
</dbReference>
<feature type="transmembrane region" description="Helical" evidence="4">
    <location>
        <begin position="172"/>
        <end position="192"/>
    </location>
</feature>
<feature type="transmembrane region" description="Helical" evidence="4">
    <location>
        <begin position="116"/>
        <end position="134"/>
    </location>
</feature>
<dbReference type="InParanoid" id="A0A316YSQ7"/>
<dbReference type="PANTHER" id="PTHR11360:SF315">
    <property type="entry name" value="TRANSPORTER MCH2-RELATED"/>
    <property type="match status" value="1"/>
</dbReference>
<comment type="similarity">
    <text evidence="2">Belongs to the major facilitator superfamily. Monocarboxylate porter (TC 2.A.1.13) family.</text>
</comment>